<keyword evidence="3" id="KW-1185">Reference proteome</keyword>
<name>A0A0D2BTH2_9EURO</name>
<evidence type="ECO:0000313" key="3">
    <source>
        <dbReference type="Proteomes" id="UP000054466"/>
    </source>
</evidence>
<dbReference type="VEuPathDB" id="FungiDB:PV07_12843"/>
<proteinExistence type="predicted"/>
<dbReference type="HOGENOM" id="CLU_2145599_0_0_1"/>
<sequence length="112" mass="12373">MPNGILAQSPEQKSLPSKYGSPQCTQVAVLFRSDSAWNPSRLKRVASRCTFGGEKLRLKAELFRFNQIDDVAKSMEVPVGVSYHRESQLATCTDLSARPYRQGSRVAGPSID</sequence>
<dbReference type="Proteomes" id="UP000054466">
    <property type="component" value="Unassembled WGS sequence"/>
</dbReference>
<dbReference type="EMBL" id="KN847241">
    <property type="protein sequence ID" value="KIW21725.1"/>
    <property type="molecule type" value="Genomic_DNA"/>
</dbReference>
<organism evidence="2 3">
    <name type="scientific">Cladophialophora immunda</name>
    <dbReference type="NCBI Taxonomy" id="569365"/>
    <lineage>
        <taxon>Eukaryota</taxon>
        <taxon>Fungi</taxon>
        <taxon>Dikarya</taxon>
        <taxon>Ascomycota</taxon>
        <taxon>Pezizomycotina</taxon>
        <taxon>Eurotiomycetes</taxon>
        <taxon>Chaetothyriomycetidae</taxon>
        <taxon>Chaetothyriales</taxon>
        <taxon>Herpotrichiellaceae</taxon>
        <taxon>Cladophialophora</taxon>
    </lineage>
</organism>
<evidence type="ECO:0000313" key="2">
    <source>
        <dbReference type="EMBL" id="KIW21725.1"/>
    </source>
</evidence>
<feature type="compositionally biased region" description="Polar residues" evidence="1">
    <location>
        <begin position="9"/>
        <end position="20"/>
    </location>
</feature>
<evidence type="ECO:0000256" key="1">
    <source>
        <dbReference type="SAM" id="MobiDB-lite"/>
    </source>
</evidence>
<dbReference type="GeneID" id="27352037"/>
<dbReference type="AlphaFoldDB" id="A0A0D2BTH2"/>
<protein>
    <submittedName>
        <fullName evidence="2">Uncharacterized protein</fullName>
    </submittedName>
</protein>
<dbReference type="RefSeq" id="XP_016241941.1">
    <property type="nucleotide sequence ID" value="XM_016400413.1"/>
</dbReference>
<accession>A0A0D2BTH2</accession>
<reference evidence="2 3" key="1">
    <citation type="submission" date="2015-01" db="EMBL/GenBank/DDBJ databases">
        <title>The Genome Sequence of Cladophialophora immunda CBS83496.</title>
        <authorList>
            <consortium name="The Broad Institute Genomics Platform"/>
            <person name="Cuomo C."/>
            <person name="de Hoog S."/>
            <person name="Gorbushina A."/>
            <person name="Stielow B."/>
            <person name="Teixiera M."/>
            <person name="Abouelleil A."/>
            <person name="Chapman S.B."/>
            <person name="Priest M."/>
            <person name="Young S.K."/>
            <person name="Wortman J."/>
            <person name="Nusbaum C."/>
            <person name="Birren B."/>
        </authorList>
    </citation>
    <scope>NUCLEOTIDE SEQUENCE [LARGE SCALE GENOMIC DNA]</scope>
    <source>
        <strain evidence="2 3">CBS 83496</strain>
    </source>
</reference>
<gene>
    <name evidence="2" type="ORF">PV07_12843</name>
</gene>
<feature type="region of interest" description="Disordered" evidence="1">
    <location>
        <begin position="1"/>
        <end position="20"/>
    </location>
</feature>